<keyword evidence="2" id="KW-1185">Reference proteome</keyword>
<comment type="caution">
    <text evidence="1">The sequence shown here is derived from an EMBL/GenBank/DDBJ whole genome shotgun (WGS) entry which is preliminary data.</text>
</comment>
<dbReference type="AlphaFoldDB" id="A0A8H6NZ43"/>
<name>A0A8H6NZ43_9PEZI</name>
<protein>
    <submittedName>
        <fullName evidence="1">Uncharacterized protein</fullName>
    </submittedName>
</protein>
<organism evidence="1 2">
    <name type="scientific">Colletotrichum musicola</name>
    <dbReference type="NCBI Taxonomy" id="2175873"/>
    <lineage>
        <taxon>Eukaryota</taxon>
        <taxon>Fungi</taxon>
        <taxon>Dikarya</taxon>
        <taxon>Ascomycota</taxon>
        <taxon>Pezizomycotina</taxon>
        <taxon>Sordariomycetes</taxon>
        <taxon>Hypocreomycetidae</taxon>
        <taxon>Glomerellales</taxon>
        <taxon>Glomerellaceae</taxon>
        <taxon>Colletotrichum</taxon>
        <taxon>Colletotrichum orchidearum species complex</taxon>
    </lineage>
</organism>
<evidence type="ECO:0000313" key="1">
    <source>
        <dbReference type="EMBL" id="KAF6845307.1"/>
    </source>
</evidence>
<sequence length="200" mass="21959">MRGRSLGRSAMAPAAACCSEYLSITFFEHGDQTDAYMAQMADMASPLLSCLSFTLSVSLSRLLDSFRRAVLQSWPASFLLNPAGSQAPSYYYHITGGIRSDRLPKTKHENSGPVIRSHHHLTFLLPLSTSFTVPETRLLGRLALQTCRPGLVWSGLAEHRNSGSGSGSGTWGVHPSDAGGQQPFYYVQTSLFPKPYRFDR</sequence>
<reference evidence="1" key="1">
    <citation type="journal article" date="2020" name="Phytopathology">
        <title>Genome Sequence Resources of Colletotrichum truncatum, C. plurivorum, C. musicola, and C. sojae: Four Species Pathogenic to Soybean (Glycine max).</title>
        <authorList>
            <person name="Rogerio F."/>
            <person name="Boufleur T.R."/>
            <person name="Ciampi-Guillardi M."/>
            <person name="Sukno S.A."/>
            <person name="Thon M.R."/>
            <person name="Massola Junior N.S."/>
            <person name="Baroncelli R."/>
        </authorList>
    </citation>
    <scope>NUCLEOTIDE SEQUENCE</scope>
    <source>
        <strain evidence="1">LFN0074</strain>
    </source>
</reference>
<evidence type="ECO:0000313" key="2">
    <source>
        <dbReference type="Proteomes" id="UP000639643"/>
    </source>
</evidence>
<proteinExistence type="predicted"/>
<accession>A0A8H6NZ43</accession>
<dbReference type="EMBL" id="WIGM01000003">
    <property type="protein sequence ID" value="KAF6845307.1"/>
    <property type="molecule type" value="Genomic_DNA"/>
</dbReference>
<dbReference type="Proteomes" id="UP000639643">
    <property type="component" value="Unassembled WGS sequence"/>
</dbReference>
<gene>
    <name evidence="1" type="ORF">CMUS01_00252</name>
</gene>